<keyword evidence="1 6" id="KW-0645">Protease</keyword>
<keyword evidence="7" id="KW-0812">Transmembrane</keyword>
<evidence type="ECO:0000256" key="4">
    <source>
        <dbReference type="ARBA" id="ARBA00022833"/>
    </source>
</evidence>
<proteinExistence type="inferred from homology"/>
<evidence type="ECO:0000256" key="1">
    <source>
        <dbReference type="ARBA" id="ARBA00022670"/>
    </source>
</evidence>
<comment type="similarity">
    <text evidence="6">Belongs to the peptidase M48 family.</text>
</comment>
<name>A0ABS2MF47_9ACTN</name>
<keyword evidence="3 6" id="KW-0378">Hydrolase</keyword>
<keyword evidence="7" id="KW-1133">Transmembrane helix</keyword>
<keyword evidence="5 6" id="KW-0482">Metalloprotease</keyword>
<dbReference type="PANTHER" id="PTHR34978">
    <property type="entry name" value="POSSIBLE SENSOR-TRANSDUCER PROTEIN BLAR"/>
    <property type="match status" value="1"/>
</dbReference>
<dbReference type="PANTHER" id="PTHR34978:SF3">
    <property type="entry name" value="SLR0241 PROTEIN"/>
    <property type="match status" value="1"/>
</dbReference>
<evidence type="ECO:0000256" key="5">
    <source>
        <dbReference type="ARBA" id="ARBA00023049"/>
    </source>
</evidence>
<reference evidence="9 10" key="1">
    <citation type="submission" date="2021-01" db="EMBL/GenBank/DDBJ databases">
        <title>Sequencing the genomes of 1000 actinobacteria strains.</title>
        <authorList>
            <person name="Klenk H.-P."/>
        </authorList>
    </citation>
    <scope>NUCLEOTIDE SEQUENCE [LARGE SCALE GENOMIC DNA]</scope>
    <source>
        <strain evidence="9 10">DSM 18239</strain>
    </source>
</reference>
<gene>
    <name evidence="9" type="ORF">JOE61_003629</name>
</gene>
<organism evidence="9 10">
    <name type="scientific">Nocardioides salarius</name>
    <dbReference type="NCBI Taxonomy" id="374513"/>
    <lineage>
        <taxon>Bacteria</taxon>
        <taxon>Bacillati</taxon>
        <taxon>Actinomycetota</taxon>
        <taxon>Actinomycetes</taxon>
        <taxon>Propionibacteriales</taxon>
        <taxon>Nocardioidaceae</taxon>
        <taxon>Nocardioides</taxon>
    </lineage>
</organism>
<dbReference type="GO" id="GO:0006508">
    <property type="term" value="P:proteolysis"/>
    <property type="evidence" value="ECO:0007669"/>
    <property type="project" value="UniProtKB-KW"/>
</dbReference>
<feature type="transmembrane region" description="Helical" evidence="7">
    <location>
        <begin position="34"/>
        <end position="59"/>
    </location>
</feature>
<keyword evidence="2" id="KW-0479">Metal-binding</keyword>
<dbReference type="InterPro" id="IPR052173">
    <property type="entry name" value="Beta-lactam_resp_regulator"/>
</dbReference>
<dbReference type="Gene3D" id="3.30.2010.10">
    <property type="entry name" value="Metalloproteases ('zincins'), catalytic domain"/>
    <property type="match status" value="1"/>
</dbReference>
<keyword evidence="7" id="KW-0472">Membrane</keyword>
<dbReference type="InterPro" id="IPR001915">
    <property type="entry name" value="Peptidase_M48"/>
</dbReference>
<evidence type="ECO:0000256" key="7">
    <source>
        <dbReference type="SAM" id="Phobius"/>
    </source>
</evidence>
<dbReference type="CDD" id="cd07326">
    <property type="entry name" value="M56_BlaR1_MecR1_like"/>
    <property type="match status" value="1"/>
</dbReference>
<evidence type="ECO:0000256" key="6">
    <source>
        <dbReference type="RuleBase" id="RU003983"/>
    </source>
</evidence>
<keyword evidence="4 6" id="KW-0862">Zinc</keyword>
<dbReference type="EMBL" id="JAFBBZ010000001">
    <property type="protein sequence ID" value="MBM7509815.1"/>
    <property type="molecule type" value="Genomic_DNA"/>
</dbReference>
<dbReference type="Pfam" id="PF01435">
    <property type="entry name" value="Peptidase_M48"/>
    <property type="match status" value="1"/>
</dbReference>
<dbReference type="RefSeq" id="WP_193667527.1">
    <property type="nucleotide sequence ID" value="NZ_JACDTV010000002.1"/>
</dbReference>
<evidence type="ECO:0000256" key="2">
    <source>
        <dbReference type="ARBA" id="ARBA00022723"/>
    </source>
</evidence>
<feature type="domain" description="Peptidase M48" evidence="8">
    <location>
        <begin position="140"/>
        <end position="258"/>
    </location>
</feature>
<evidence type="ECO:0000256" key="3">
    <source>
        <dbReference type="ARBA" id="ARBA00022801"/>
    </source>
</evidence>
<evidence type="ECO:0000259" key="8">
    <source>
        <dbReference type="Pfam" id="PF01435"/>
    </source>
</evidence>
<sequence length="321" mass="32661">MIADVALVVVAVLAATLGPRLLQRSTSIERSPWVGIVLWQSLSVSAVAAVVLTGAALALPAVPLSNDLAALLSACGAALRAQYETPGGAAASATGAVLAVSVLGRVIYCLAAEVALARSQRARLRRSLLILAQTDPCTGALVLEHDAPVAYCVPGHGGRVVMTSAALDTLRPDELEAVMAHERAHLVARHHLVLAVSRALARAFPGVPVFRDAHVALTRLVEMHADDVAASCNERLSIATAVVRMAESKAPAAALGAGGPTSVARVRRLLAPADPLRASGVAAALVIAAVLVLAPLGILAAPAVVAATADLCPIDFPTDTV</sequence>
<comment type="caution">
    <text evidence="9">The sequence shown here is derived from an EMBL/GenBank/DDBJ whole genome shotgun (WGS) entry which is preliminary data.</text>
</comment>
<protein>
    <submittedName>
        <fullName evidence="9">Zn-dependent protease with chaperone function</fullName>
    </submittedName>
</protein>
<evidence type="ECO:0000313" key="10">
    <source>
        <dbReference type="Proteomes" id="UP000732378"/>
    </source>
</evidence>
<keyword evidence="10" id="KW-1185">Reference proteome</keyword>
<comment type="cofactor">
    <cofactor evidence="6">
        <name>Zn(2+)</name>
        <dbReference type="ChEBI" id="CHEBI:29105"/>
    </cofactor>
    <text evidence="6">Binds 1 zinc ion per subunit.</text>
</comment>
<accession>A0ABS2MF47</accession>
<dbReference type="GO" id="GO:0008233">
    <property type="term" value="F:peptidase activity"/>
    <property type="evidence" value="ECO:0007669"/>
    <property type="project" value="UniProtKB-KW"/>
</dbReference>
<feature type="transmembrane region" description="Helical" evidence="7">
    <location>
        <begin position="278"/>
        <end position="301"/>
    </location>
</feature>
<dbReference type="Proteomes" id="UP000732378">
    <property type="component" value="Unassembled WGS sequence"/>
</dbReference>
<feature type="transmembrane region" description="Helical" evidence="7">
    <location>
        <begin position="89"/>
        <end position="116"/>
    </location>
</feature>
<evidence type="ECO:0000313" key="9">
    <source>
        <dbReference type="EMBL" id="MBM7509815.1"/>
    </source>
</evidence>